<dbReference type="CTD" id="3355096"/>
<dbReference type="GO" id="GO:0030150">
    <property type="term" value="P:protein import into mitochondrial matrix"/>
    <property type="evidence" value="ECO:0007669"/>
    <property type="project" value="TreeGrafter"/>
</dbReference>
<keyword evidence="5" id="KW-1185">Reference proteome</keyword>
<dbReference type="GO" id="GO:0005744">
    <property type="term" value="C:TIM23 mitochondrial import inner membrane translocase complex"/>
    <property type="evidence" value="ECO:0007669"/>
    <property type="project" value="TreeGrafter"/>
</dbReference>
<accession>A0AAJ6QN06</accession>
<dbReference type="RefSeq" id="XP_003738169.1">
    <property type="nucleotide sequence ID" value="XM_003738121.1"/>
</dbReference>
<sequence length="182" mass="19176">MDPEYPKPTTAGSSFPRNAPIYSPYLNFDPAYINASAPEYILQEGAGPRRGRFDLCFAQIGSCVAAGSAIGGVRGLIHGLGETRDLQGSVKRSQLINYTMKSGSSIANKLGSISVMYSAFGVLFSYLREKDDDINTVVSGALTGLLYKSTAGLKQSGIGGAVGLGIAAAYAAVTSERVREFF</sequence>
<dbReference type="GO" id="GO:0008320">
    <property type="term" value="F:protein transmembrane transporter activity"/>
    <property type="evidence" value="ECO:0007669"/>
    <property type="project" value="TreeGrafter"/>
</dbReference>
<evidence type="ECO:0000256" key="3">
    <source>
        <dbReference type="ARBA" id="ARBA00022989"/>
    </source>
</evidence>
<evidence type="ECO:0000313" key="5">
    <source>
        <dbReference type="Proteomes" id="UP000694867"/>
    </source>
</evidence>
<reference evidence="6" key="1">
    <citation type="submission" date="2025-08" db="UniProtKB">
        <authorList>
            <consortium name="RefSeq"/>
        </authorList>
    </citation>
    <scope>IDENTIFICATION</scope>
</reference>
<name>A0AAJ6QN06_9ACAR</name>
<dbReference type="Pfam" id="PF02466">
    <property type="entry name" value="Tim17"/>
    <property type="match status" value="1"/>
</dbReference>
<dbReference type="PANTHER" id="PTHR15371:SF0">
    <property type="entry name" value="SD19278P"/>
    <property type="match status" value="1"/>
</dbReference>
<dbReference type="InterPro" id="IPR045238">
    <property type="entry name" value="Tim23-like"/>
</dbReference>
<keyword evidence="3" id="KW-1133">Transmembrane helix</keyword>
<dbReference type="PANTHER" id="PTHR15371">
    <property type="entry name" value="TIM23"/>
    <property type="match status" value="1"/>
</dbReference>
<comment type="subcellular location">
    <subcellularLocation>
        <location evidence="1">Membrane</location>
        <topology evidence="1">Multi-pass membrane protein</topology>
    </subcellularLocation>
</comment>
<organism evidence="5 6">
    <name type="scientific">Galendromus occidentalis</name>
    <name type="common">western predatory mite</name>
    <dbReference type="NCBI Taxonomy" id="34638"/>
    <lineage>
        <taxon>Eukaryota</taxon>
        <taxon>Metazoa</taxon>
        <taxon>Ecdysozoa</taxon>
        <taxon>Arthropoda</taxon>
        <taxon>Chelicerata</taxon>
        <taxon>Arachnida</taxon>
        <taxon>Acari</taxon>
        <taxon>Parasitiformes</taxon>
        <taxon>Mesostigmata</taxon>
        <taxon>Gamasina</taxon>
        <taxon>Phytoseioidea</taxon>
        <taxon>Phytoseiidae</taxon>
        <taxon>Typhlodrominae</taxon>
        <taxon>Galendromus</taxon>
    </lineage>
</organism>
<evidence type="ECO:0000256" key="4">
    <source>
        <dbReference type="ARBA" id="ARBA00023136"/>
    </source>
</evidence>
<evidence type="ECO:0000313" key="6">
    <source>
        <dbReference type="RefSeq" id="XP_003738169.1"/>
    </source>
</evidence>
<dbReference type="KEGG" id="goe:100902671"/>
<proteinExistence type="predicted"/>
<evidence type="ECO:0000256" key="1">
    <source>
        <dbReference type="ARBA" id="ARBA00004141"/>
    </source>
</evidence>
<gene>
    <name evidence="6" type="primary">LOC100902671</name>
</gene>
<protein>
    <submittedName>
        <fullName evidence="6">Mitochondrial import inner membrane translocase subunit Tim23</fullName>
    </submittedName>
</protein>
<keyword evidence="2" id="KW-0812">Transmembrane</keyword>
<keyword evidence="4" id="KW-0472">Membrane</keyword>
<evidence type="ECO:0000256" key="2">
    <source>
        <dbReference type="ARBA" id="ARBA00022692"/>
    </source>
</evidence>
<dbReference type="AlphaFoldDB" id="A0AAJ6QN06"/>
<dbReference type="Proteomes" id="UP000694867">
    <property type="component" value="Unplaced"/>
</dbReference>
<dbReference type="GeneID" id="100902671"/>